<dbReference type="NCBIfam" id="NF047558">
    <property type="entry name" value="TPR_END_plus"/>
    <property type="match status" value="1"/>
</dbReference>
<evidence type="ECO:0000256" key="1">
    <source>
        <dbReference type="SAM" id="MobiDB-lite"/>
    </source>
</evidence>
<evidence type="ECO:0000313" key="4">
    <source>
        <dbReference type="Proteomes" id="UP001611383"/>
    </source>
</evidence>
<evidence type="ECO:0000313" key="3">
    <source>
        <dbReference type="EMBL" id="WNG44657.1"/>
    </source>
</evidence>
<organism evidence="3 4">
    <name type="scientific">Archangium minus</name>
    <dbReference type="NCBI Taxonomy" id="83450"/>
    <lineage>
        <taxon>Bacteria</taxon>
        <taxon>Pseudomonadati</taxon>
        <taxon>Myxococcota</taxon>
        <taxon>Myxococcia</taxon>
        <taxon>Myxococcales</taxon>
        <taxon>Cystobacterineae</taxon>
        <taxon>Archangiaceae</taxon>
        <taxon>Archangium</taxon>
    </lineage>
</organism>
<keyword evidence="4" id="KW-1185">Reference proteome</keyword>
<proteinExistence type="predicted"/>
<dbReference type="EMBL" id="CP043494">
    <property type="protein sequence ID" value="WNG44657.1"/>
    <property type="molecule type" value="Genomic_DNA"/>
</dbReference>
<dbReference type="Pfam" id="PF14559">
    <property type="entry name" value="TPR_19"/>
    <property type="match status" value="1"/>
</dbReference>
<gene>
    <name evidence="3" type="ORF">F0U60_11585</name>
</gene>
<accession>A0ABY9WLF4</accession>
<feature type="region of interest" description="Disordered" evidence="1">
    <location>
        <begin position="22"/>
        <end position="49"/>
    </location>
</feature>
<feature type="signal peptide" evidence="2">
    <location>
        <begin position="1"/>
        <end position="25"/>
    </location>
</feature>
<dbReference type="InterPro" id="IPR011990">
    <property type="entry name" value="TPR-like_helical_dom_sf"/>
</dbReference>
<dbReference type="Gene3D" id="1.25.40.10">
    <property type="entry name" value="Tetratricopeptide repeat domain"/>
    <property type="match status" value="1"/>
</dbReference>
<dbReference type="SUPFAM" id="SSF48452">
    <property type="entry name" value="TPR-like"/>
    <property type="match status" value="1"/>
</dbReference>
<dbReference type="PROSITE" id="PS51257">
    <property type="entry name" value="PROKAR_LIPOPROTEIN"/>
    <property type="match status" value="1"/>
</dbReference>
<sequence length="313" mass="34346">MRAMRFLTPCVLLLAVACAHTPAPSSTSTSTPATTAPAATTLPSMEPPATPKPGWLMVYRADTLMRQGKHAEALPLYQQAWAAGNRKGDTAYSAACAAALEGRKDEAMTWLERSVENGFRDAEWMKQDEDLSSLRELPAFTALLAKLPTLPPHAEEGGGGNPELQRLMAEDQADRRPPAGPITPDHWKQIAERDQQRRQRVSELLDAGAAKTGADFFAAALVFQHGNALEDYARARELAAEAARRGHPRGLWLTAAAWDRWLMKAGQPQRFGTQYQLDKATGKMSLYPVDPAVTDAERERWGVPPLAEIRPQM</sequence>
<feature type="chain" id="PRO_5045112334" evidence="2">
    <location>
        <begin position="26"/>
        <end position="313"/>
    </location>
</feature>
<keyword evidence="2" id="KW-0732">Signal</keyword>
<name>A0ABY9WLF4_9BACT</name>
<protein>
    <submittedName>
        <fullName evidence="3">Tetratricopeptide repeat protein</fullName>
    </submittedName>
</protein>
<dbReference type="Proteomes" id="UP001611383">
    <property type="component" value="Chromosome"/>
</dbReference>
<evidence type="ECO:0000256" key="2">
    <source>
        <dbReference type="SAM" id="SignalP"/>
    </source>
</evidence>
<reference evidence="3 4" key="1">
    <citation type="submission" date="2019-08" db="EMBL/GenBank/DDBJ databases">
        <title>Archangium and Cystobacter genomes.</title>
        <authorList>
            <person name="Chen I.-C.K."/>
            <person name="Wielgoss S."/>
        </authorList>
    </citation>
    <scope>NUCLEOTIDE SEQUENCE [LARGE SCALE GENOMIC DNA]</scope>
    <source>
        <strain evidence="3 4">Cbm 6</strain>
    </source>
</reference>
<feature type="compositionally biased region" description="Low complexity" evidence="1">
    <location>
        <begin position="22"/>
        <end position="44"/>
    </location>
</feature>